<reference evidence="1" key="1">
    <citation type="submission" date="2018-05" db="EMBL/GenBank/DDBJ databases">
        <authorList>
            <person name="Lanie J.A."/>
            <person name="Ng W.-L."/>
            <person name="Kazmierczak K.M."/>
            <person name="Andrzejewski T.M."/>
            <person name="Davidsen T.M."/>
            <person name="Wayne K.J."/>
            <person name="Tettelin H."/>
            <person name="Glass J.I."/>
            <person name="Rusch D."/>
            <person name="Podicherti R."/>
            <person name="Tsui H.-C.T."/>
            <person name="Winkler M.E."/>
        </authorList>
    </citation>
    <scope>NUCLEOTIDE SEQUENCE</scope>
</reference>
<accession>A0A383DE67</accession>
<dbReference type="InterPro" id="IPR006336">
    <property type="entry name" value="GCS2"/>
</dbReference>
<dbReference type="SUPFAM" id="SSF55931">
    <property type="entry name" value="Glutamine synthetase/guanido kinase"/>
    <property type="match status" value="1"/>
</dbReference>
<dbReference type="PANTHER" id="PTHR36510:SF1">
    <property type="entry name" value="GLUTAMATE--CYSTEINE LIGASE 2-RELATED"/>
    <property type="match status" value="1"/>
</dbReference>
<gene>
    <name evidence="1" type="ORF">METZ01_LOCUS495002</name>
</gene>
<dbReference type="InterPro" id="IPR014746">
    <property type="entry name" value="Gln_synth/guanido_kin_cat_dom"/>
</dbReference>
<sequence>ETRIMDVCTRMDDAISLAALLVSTIRMLYRLRLNNQRWREYNPMLIRENRWRAMRYSFDEGLIDFGIGSIVPFEQLLDELIELTFEDAKSLGCESEVAATKDILSRGTSAHRQLKTYQLSIAAGKNNEDALKDVVDMLITETAEGL</sequence>
<organism evidence="1">
    <name type="scientific">marine metagenome</name>
    <dbReference type="NCBI Taxonomy" id="408172"/>
    <lineage>
        <taxon>unclassified sequences</taxon>
        <taxon>metagenomes</taxon>
        <taxon>ecological metagenomes</taxon>
    </lineage>
</organism>
<name>A0A383DE67_9ZZZZ</name>
<dbReference type="PANTHER" id="PTHR36510">
    <property type="entry name" value="GLUTAMATE--CYSTEINE LIGASE 2-RELATED"/>
    <property type="match status" value="1"/>
</dbReference>
<evidence type="ECO:0008006" key="2">
    <source>
        <dbReference type="Google" id="ProtNLM"/>
    </source>
</evidence>
<dbReference type="Gene3D" id="3.30.590.20">
    <property type="match status" value="1"/>
</dbReference>
<dbReference type="EMBL" id="UINC01216133">
    <property type="protein sequence ID" value="SVE42148.1"/>
    <property type="molecule type" value="Genomic_DNA"/>
</dbReference>
<proteinExistence type="predicted"/>
<evidence type="ECO:0000313" key="1">
    <source>
        <dbReference type="EMBL" id="SVE42148.1"/>
    </source>
</evidence>
<dbReference type="InterPro" id="IPR050141">
    <property type="entry name" value="GCL_type2/YbdK_subfam"/>
</dbReference>
<dbReference type="AlphaFoldDB" id="A0A383DE67"/>
<dbReference type="Pfam" id="PF04107">
    <property type="entry name" value="GCS2"/>
    <property type="match status" value="1"/>
</dbReference>
<feature type="non-terminal residue" evidence="1">
    <location>
        <position position="1"/>
    </location>
</feature>
<dbReference type="GO" id="GO:0016879">
    <property type="term" value="F:ligase activity, forming carbon-nitrogen bonds"/>
    <property type="evidence" value="ECO:0007669"/>
    <property type="project" value="TreeGrafter"/>
</dbReference>
<protein>
    <recommendedName>
        <fullName evidence="2">Glutamate--cysteine ligase</fullName>
    </recommendedName>
</protein>